<keyword evidence="2" id="KW-1185">Reference proteome</keyword>
<dbReference type="Proteomes" id="UP001201163">
    <property type="component" value="Unassembled WGS sequence"/>
</dbReference>
<proteinExistence type="predicted"/>
<dbReference type="SUPFAM" id="SSF56112">
    <property type="entry name" value="Protein kinase-like (PK-like)"/>
    <property type="match status" value="1"/>
</dbReference>
<name>A0AAD4LUU6_9AGAM</name>
<protein>
    <submittedName>
        <fullName evidence="1">Uncharacterized protein</fullName>
    </submittedName>
</protein>
<dbReference type="EMBL" id="JAKELL010000001">
    <property type="protein sequence ID" value="KAH9001021.1"/>
    <property type="molecule type" value="Genomic_DNA"/>
</dbReference>
<evidence type="ECO:0000313" key="2">
    <source>
        <dbReference type="Proteomes" id="UP001201163"/>
    </source>
</evidence>
<dbReference type="AlphaFoldDB" id="A0AAD4LUU6"/>
<dbReference type="InterPro" id="IPR011009">
    <property type="entry name" value="Kinase-like_dom_sf"/>
</dbReference>
<comment type="caution">
    <text evidence="1">The sequence shown here is derived from an EMBL/GenBank/DDBJ whole genome shotgun (WGS) entry which is preliminary data.</text>
</comment>
<evidence type="ECO:0000313" key="1">
    <source>
        <dbReference type="EMBL" id="KAH9001021.1"/>
    </source>
</evidence>
<organism evidence="1 2">
    <name type="scientific">Lactarius akahatsu</name>
    <dbReference type="NCBI Taxonomy" id="416441"/>
    <lineage>
        <taxon>Eukaryota</taxon>
        <taxon>Fungi</taxon>
        <taxon>Dikarya</taxon>
        <taxon>Basidiomycota</taxon>
        <taxon>Agaricomycotina</taxon>
        <taxon>Agaricomycetes</taxon>
        <taxon>Russulales</taxon>
        <taxon>Russulaceae</taxon>
        <taxon>Lactarius</taxon>
    </lineage>
</organism>
<sequence>MQRLFPGYVPADHESVKVFAATLDFTGPSDDVPKDVCLKLARGVDEVVRLSHEASVYRKELAKLWGIAVPRMYGFFIGHCEDTPVACLLLELCLGPTLLFRDSEEFVRLAMQNVRKVHTVGITQNMPLELHHFVMKDNKVMLVDFSRAVVHRCNSAMPVYRNQRFCLDRKEIHEDDERDCGGLMAMARERMRAVSVAS</sequence>
<gene>
    <name evidence="1" type="ORF">EDB92DRAFT_1789242</name>
</gene>
<reference evidence="1" key="1">
    <citation type="submission" date="2022-01" db="EMBL/GenBank/DDBJ databases">
        <title>Comparative genomics reveals a dynamic genome evolution in the ectomycorrhizal milk-cap (Lactarius) mushrooms.</title>
        <authorList>
            <consortium name="DOE Joint Genome Institute"/>
            <person name="Lebreton A."/>
            <person name="Tang N."/>
            <person name="Kuo A."/>
            <person name="LaButti K."/>
            <person name="Drula E."/>
            <person name="Barry K."/>
            <person name="Clum A."/>
            <person name="Lipzen A."/>
            <person name="Mousain D."/>
            <person name="Ng V."/>
            <person name="Wang R."/>
            <person name="Wang X."/>
            <person name="Dai Y."/>
            <person name="Henrissat B."/>
            <person name="Grigoriev I.V."/>
            <person name="Guerin-Laguette A."/>
            <person name="Yu F."/>
            <person name="Martin F.M."/>
        </authorList>
    </citation>
    <scope>NUCLEOTIDE SEQUENCE</scope>
    <source>
        <strain evidence="1">QP</strain>
    </source>
</reference>
<accession>A0AAD4LUU6</accession>